<gene>
    <name evidence="3" type="ORF">GCM10011273_18700</name>
</gene>
<feature type="domain" description="DUF7146" evidence="2">
    <location>
        <begin position="121"/>
        <end position="232"/>
    </location>
</feature>
<reference evidence="3" key="1">
    <citation type="journal article" date="2014" name="Int. J. Syst. Evol. Microbiol.">
        <title>Complete genome sequence of Corynebacterium casei LMG S-19264T (=DSM 44701T), isolated from a smear-ripened cheese.</title>
        <authorList>
            <consortium name="US DOE Joint Genome Institute (JGI-PGF)"/>
            <person name="Walter F."/>
            <person name="Albersmeier A."/>
            <person name="Kalinowski J."/>
            <person name="Ruckert C."/>
        </authorList>
    </citation>
    <scope>NUCLEOTIDE SEQUENCE</scope>
    <source>
        <strain evidence="3">KCTC 32296</strain>
    </source>
</reference>
<organism evidence="3 4">
    <name type="scientific">Asticcacaulis endophyticus</name>
    <dbReference type="NCBI Taxonomy" id="1395890"/>
    <lineage>
        <taxon>Bacteria</taxon>
        <taxon>Pseudomonadati</taxon>
        <taxon>Pseudomonadota</taxon>
        <taxon>Alphaproteobacteria</taxon>
        <taxon>Caulobacterales</taxon>
        <taxon>Caulobacteraceae</taxon>
        <taxon>Asticcacaulis</taxon>
    </lineage>
</organism>
<evidence type="ECO:0000313" key="4">
    <source>
        <dbReference type="Proteomes" id="UP000662572"/>
    </source>
</evidence>
<dbReference type="AlphaFoldDB" id="A0A918Q6L4"/>
<sequence>MTMGASEIAYRLGQVAWAVCRHYLSNGHQEGRYWRVGDARNTAGQSMFVRLADDLRGQRAGKWQDAATGEHGDLLDIIRETCGLTTFVEVLAEGRRFLSMPPPAPDLSLPGTSTGISRVQGSPEAARRLVAASQPIAGTLAETYLLGRGIRLSGDTSMLRFHPRCYYGGKDGTSRKSWPALIAASANDNGEITGAHRTYLDPDGWHPIRLGKAPVASPKKSIGEIYGHGIRIGRVEDVMAVGEGLETVASLRTVLPGMPVIATLSASHLAALTLPLTLQRLYIVRDNDAAGYAATERLAARADDLGIRPIVLPPQLDDLNTDLRLLGVEQLRRQLLSHIVTHDAYRSLR</sequence>
<dbReference type="Pfam" id="PF23639">
    <property type="entry name" value="DUF7146"/>
    <property type="match status" value="1"/>
</dbReference>
<name>A0A918Q6L4_9CAUL</name>
<evidence type="ECO:0000259" key="2">
    <source>
        <dbReference type="Pfam" id="PF23639"/>
    </source>
</evidence>
<dbReference type="InterPro" id="IPR034154">
    <property type="entry name" value="TOPRIM_DnaG/twinkle"/>
</dbReference>
<keyword evidence="4" id="KW-1185">Reference proteome</keyword>
<evidence type="ECO:0000259" key="1">
    <source>
        <dbReference type="Pfam" id="PF13362"/>
    </source>
</evidence>
<dbReference type="EMBL" id="BMZB01000002">
    <property type="protein sequence ID" value="GGZ32741.1"/>
    <property type="molecule type" value="Genomic_DNA"/>
</dbReference>
<reference evidence="3" key="2">
    <citation type="submission" date="2020-09" db="EMBL/GenBank/DDBJ databases">
        <authorList>
            <person name="Sun Q."/>
            <person name="Kim S."/>
        </authorList>
    </citation>
    <scope>NUCLEOTIDE SEQUENCE</scope>
    <source>
        <strain evidence="3">KCTC 32296</strain>
    </source>
</reference>
<dbReference type="Proteomes" id="UP000662572">
    <property type="component" value="Unassembled WGS sequence"/>
</dbReference>
<dbReference type="InterPro" id="IPR006171">
    <property type="entry name" value="TOPRIM_dom"/>
</dbReference>
<feature type="domain" description="Toprim" evidence="1">
    <location>
        <begin position="239"/>
        <end position="326"/>
    </location>
</feature>
<dbReference type="InterPro" id="IPR055570">
    <property type="entry name" value="DUF7146"/>
</dbReference>
<comment type="caution">
    <text evidence="3">The sequence shown here is derived from an EMBL/GenBank/DDBJ whole genome shotgun (WGS) entry which is preliminary data.</text>
</comment>
<proteinExistence type="predicted"/>
<accession>A0A918Q6L4</accession>
<evidence type="ECO:0000313" key="3">
    <source>
        <dbReference type="EMBL" id="GGZ32741.1"/>
    </source>
</evidence>
<dbReference type="Pfam" id="PF13362">
    <property type="entry name" value="Toprim_3"/>
    <property type="match status" value="1"/>
</dbReference>
<dbReference type="RefSeq" id="WP_189486197.1">
    <property type="nucleotide sequence ID" value="NZ_BMZB01000002.1"/>
</dbReference>
<protein>
    <submittedName>
        <fullName evidence="3">DNA primase</fullName>
    </submittedName>
</protein>
<dbReference type="CDD" id="cd01029">
    <property type="entry name" value="TOPRIM_primases"/>
    <property type="match status" value="1"/>
</dbReference>